<dbReference type="EMBL" id="JACGCM010002207">
    <property type="protein sequence ID" value="KAF6143355.1"/>
    <property type="molecule type" value="Genomic_DNA"/>
</dbReference>
<dbReference type="PANTHER" id="PTHR47429:SF2">
    <property type="entry name" value="PROTEIN TWIN LOV 1"/>
    <property type="match status" value="1"/>
</dbReference>
<dbReference type="AlphaFoldDB" id="A0A7J7LL17"/>
<evidence type="ECO:0000313" key="5">
    <source>
        <dbReference type="Proteomes" id="UP000541444"/>
    </source>
</evidence>
<evidence type="ECO:0000256" key="2">
    <source>
        <dbReference type="ARBA" id="ARBA00022643"/>
    </source>
</evidence>
<proteinExistence type="predicted"/>
<keyword evidence="2" id="KW-0288">FMN</keyword>
<evidence type="ECO:0000256" key="3">
    <source>
        <dbReference type="ARBA" id="ARBA00022991"/>
    </source>
</evidence>
<dbReference type="Gene3D" id="3.30.450.20">
    <property type="entry name" value="PAS domain"/>
    <property type="match status" value="1"/>
</dbReference>
<keyword evidence="5" id="KW-1185">Reference proteome</keyword>
<dbReference type="OrthoDB" id="447251at2759"/>
<organism evidence="4 5">
    <name type="scientific">Kingdonia uniflora</name>
    <dbReference type="NCBI Taxonomy" id="39325"/>
    <lineage>
        <taxon>Eukaryota</taxon>
        <taxon>Viridiplantae</taxon>
        <taxon>Streptophyta</taxon>
        <taxon>Embryophyta</taxon>
        <taxon>Tracheophyta</taxon>
        <taxon>Spermatophyta</taxon>
        <taxon>Magnoliopsida</taxon>
        <taxon>Ranunculales</taxon>
        <taxon>Circaeasteraceae</taxon>
        <taxon>Kingdonia</taxon>
    </lineage>
</organism>
<name>A0A7J7LL17_9MAGN</name>
<accession>A0A7J7LL17</accession>
<keyword evidence="1" id="KW-0285">Flavoprotein</keyword>
<dbReference type="GO" id="GO:0005634">
    <property type="term" value="C:nucleus"/>
    <property type="evidence" value="ECO:0007669"/>
    <property type="project" value="TreeGrafter"/>
</dbReference>
<sequence>MLGTRGKRYTPKNRSCDSIGAYEKNFVISDPRLPDNPIIFASDRFFELGNIAEKKFWEETAGKKFWNLFHLQPMCDQKGEL</sequence>
<comment type="caution">
    <text evidence="4">The sequence shown here is derived from an EMBL/GenBank/DDBJ whole genome shotgun (WGS) entry which is preliminary data.</text>
</comment>
<reference evidence="4 5" key="1">
    <citation type="journal article" date="2020" name="IScience">
        <title>Genome Sequencing of the Endangered Kingdonia uniflora (Circaeasteraceae, Ranunculales) Reveals Potential Mechanisms of Evolutionary Specialization.</title>
        <authorList>
            <person name="Sun Y."/>
            <person name="Deng T."/>
            <person name="Zhang A."/>
            <person name="Moore M.J."/>
            <person name="Landis J.B."/>
            <person name="Lin N."/>
            <person name="Zhang H."/>
            <person name="Zhang X."/>
            <person name="Huang J."/>
            <person name="Zhang X."/>
            <person name="Sun H."/>
            <person name="Wang H."/>
        </authorList>
    </citation>
    <scope>NUCLEOTIDE SEQUENCE [LARGE SCALE GENOMIC DNA]</scope>
    <source>
        <strain evidence="4">TB1705</strain>
        <tissue evidence="4">Leaf</tissue>
    </source>
</reference>
<keyword evidence="3" id="KW-0157">Chromophore</keyword>
<gene>
    <name evidence="4" type="ORF">GIB67_001299</name>
</gene>
<dbReference type="PANTHER" id="PTHR47429">
    <property type="entry name" value="PROTEIN TWIN LOV 1"/>
    <property type="match status" value="1"/>
</dbReference>
<dbReference type="Proteomes" id="UP000541444">
    <property type="component" value="Unassembled WGS sequence"/>
</dbReference>
<protein>
    <submittedName>
        <fullName evidence="4">Uncharacterized protein</fullName>
    </submittedName>
</protein>
<evidence type="ECO:0000313" key="4">
    <source>
        <dbReference type="EMBL" id="KAF6143355.1"/>
    </source>
</evidence>
<evidence type="ECO:0000256" key="1">
    <source>
        <dbReference type="ARBA" id="ARBA00022630"/>
    </source>
</evidence>